<sequence length="157" mass="18731">MNLSTILDLSYTIPQGQKLEDNELVKKWTNCPDESMNNELIIDAYLSRDLHFFPNKTVTEIFERHLSKLGYDLSNQELLNRRKYNFINLLKRMMDEEVKSTEPFNELYNKYVNIELTNVEQVHKAKALKIYDMIEQGCHPKNIYSEFTIQELEYLGW</sequence>
<evidence type="ECO:0000313" key="1">
    <source>
        <dbReference type="EMBL" id="VVU94881.1"/>
    </source>
</evidence>
<dbReference type="EMBL" id="CABVLZ010000002">
    <property type="protein sequence ID" value="VVU94881.1"/>
    <property type="molecule type" value="Genomic_DNA"/>
</dbReference>
<protein>
    <submittedName>
        <fullName evidence="1">Uncharacterized protein</fullName>
    </submittedName>
</protein>
<name>A0A5E8CI62_9ZZZZ</name>
<organism evidence="1">
    <name type="scientific">seawater metagenome</name>
    <dbReference type="NCBI Taxonomy" id="1561972"/>
    <lineage>
        <taxon>unclassified sequences</taxon>
        <taxon>metagenomes</taxon>
        <taxon>ecological metagenomes</taxon>
    </lineage>
</organism>
<accession>A0A5E8CI62</accession>
<dbReference type="AlphaFoldDB" id="A0A5E8CI62"/>
<reference evidence="1" key="1">
    <citation type="submission" date="2019-09" db="EMBL/GenBank/DDBJ databases">
        <authorList>
            <person name="Needham M D."/>
        </authorList>
    </citation>
    <scope>NUCLEOTIDE SEQUENCE</scope>
</reference>
<proteinExistence type="predicted"/>
<gene>
    <name evidence="1" type="ORF">CPAV1605_606</name>
</gene>